<gene>
    <name evidence="1" type="ORF">SAMN05421828_1405</name>
</gene>
<dbReference type="AlphaFoldDB" id="A0A8G2FI52"/>
<dbReference type="Proteomes" id="UP000186308">
    <property type="component" value="Unassembled WGS sequence"/>
</dbReference>
<evidence type="ECO:0008006" key="3">
    <source>
        <dbReference type="Google" id="ProtNLM"/>
    </source>
</evidence>
<accession>A0A8G2FI52</accession>
<evidence type="ECO:0000313" key="1">
    <source>
        <dbReference type="EMBL" id="SIR49498.1"/>
    </source>
</evidence>
<sequence>MEKRKTSKKYSPKVRERAVRMALEHANDYAKVINHLFTAKTILRESS</sequence>
<keyword evidence="2" id="KW-1185">Reference proteome</keyword>
<evidence type="ECO:0000313" key="2">
    <source>
        <dbReference type="Proteomes" id="UP000186308"/>
    </source>
</evidence>
<reference evidence="1 2" key="1">
    <citation type="submission" date="2017-01" db="EMBL/GenBank/DDBJ databases">
        <authorList>
            <person name="Varghese N."/>
            <person name="Submissions S."/>
        </authorList>
    </citation>
    <scope>NUCLEOTIDE SEQUENCE [LARGE SCALE GENOMIC DNA]</scope>
    <source>
        <strain evidence="1 2">ATCC 35905</strain>
    </source>
</reference>
<name>A0A8G2FI52_ACIRU</name>
<protein>
    <recommendedName>
        <fullName evidence="3">Transposase</fullName>
    </recommendedName>
</protein>
<comment type="caution">
    <text evidence="1">The sequence shown here is derived from an EMBL/GenBank/DDBJ whole genome shotgun (WGS) entry which is preliminary data.</text>
</comment>
<dbReference type="EMBL" id="FTNE01000040">
    <property type="protein sequence ID" value="SIR49498.1"/>
    <property type="molecule type" value="Genomic_DNA"/>
</dbReference>
<dbReference type="Gene3D" id="1.10.10.10">
    <property type="entry name" value="Winged helix-like DNA-binding domain superfamily/Winged helix DNA-binding domain"/>
    <property type="match status" value="1"/>
</dbReference>
<proteinExistence type="predicted"/>
<dbReference type="InterPro" id="IPR036388">
    <property type="entry name" value="WH-like_DNA-bd_sf"/>
</dbReference>
<organism evidence="1 2">
    <name type="scientific">Acidiphilium rubrum</name>
    <dbReference type="NCBI Taxonomy" id="526"/>
    <lineage>
        <taxon>Bacteria</taxon>
        <taxon>Pseudomonadati</taxon>
        <taxon>Pseudomonadota</taxon>
        <taxon>Alphaproteobacteria</taxon>
        <taxon>Acetobacterales</taxon>
        <taxon>Acidocellaceae</taxon>
        <taxon>Acidiphilium</taxon>
    </lineage>
</organism>